<organism evidence="5 6">
    <name type="scientific">Cryptolaemus montrouzieri</name>
    <dbReference type="NCBI Taxonomy" id="559131"/>
    <lineage>
        <taxon>Eukaryota</taxon>
        <taxon>Metazoa</taxon>
        <taxon>Ecdysozoa</taxon>
        <taxon>Arthropoda</taxon>
        <taxon>Hexapoda</taxon>
        <taxon>Insecta</taxon>
        <taxon>Pterygota</taxon>
        <taxon>Neoptera</taxon>
        <taxon>Endopterygota</taxon>
        <taxon>Coleoptera</taxon>
        <taxon>Polyphaga</taxon>
        <taxon>Cucujiformia</taxon>
        <taxon>Coccinelloidea</taxon>
        <taxon>Coccinellidae</taxon>
        <taxon>Scymninae</taxon>
        <taxon>Scymnini</taxon>
        <taxon>Cryptolaemus</taxon>
    </lineage>
</organism>
<evidence type="ECO:0000313" key="5">
    <source>
        <dbReference type="EMBL" id="KAL3278290.1"/>
    </source>
</evidence>
<dbReference type="PROSITE" id="PS51147">
    <property type="entry name" value="PFTA"/>
    <property type="match status" value="1"/>
</dbReference>
<name>A0ABD2NI95_9CUCU</name>
<sequence length="466" mass="55806">MEENSAMCEKILRSLENILSTDEEIQEFTVIPTAENKHNKSPVLYEQNCLGLESWCRKYLLQYTHDVLLKNRKALLRNQLSLENMKNLNHILIGALLIQPNVTTFWNMKRELVKSEILDVEQELYFSKLALSQHSKCSEIFSYRKWLINLLLFKETYLRILENELSVCEMAAEKSKNNYHSWNHRIWCLEKFSKQQSDIESIVLSELNFSIKWIPKHISENSGYYYRQILLMNLNNLKSISINIFENSNFDNIIEYFKLLIFNEEHYSTLHYLLGKSNNYSIIESYPKYFNMLSILLNDLIYISAELNYLYRDHECLWNYRKFLMVYLMKMIHEYYGIEFTYNLQVKNPYVGDFMSVNILNLDIDTSNVGAVISKQIASCELYNILIKHEIEFIRNNKNMTNSLQNNLAVMYFKWLKCTNFYNDEFYEQLLENIEWGFRKGFDRSHDEFRIIYSESEKIKRTVISN</sequence>
<dbReference type="PANTHER" id="PTHR11129:SF3">
    <property type="entry name" value="PROTEIN PRENYLTRANSFERASE ALPHA SUBUNIT REPEAT-CONTAINING PROTEIN 1"/>
    <property type="match status" value="1"/>
</dbReference>
<dbReference type="Pfam" id="PF01239">
    <property type="entry name" value="PPTA"/>
    <property type="match status" value="2"/>
</dbReference>
<keyword evidence="2" id="KW-0637">Prenyltransferase</keyword>
<dbReference type="EMBL" id="JABFTP020000103">
    <property type="protein sequence ID" value="KAL3278290.1"/>
    <property type="molecule type" value="Genomic_DNA"/>
</dbReference>
<dbReference type="InterPro" id="IPR002088">
    <property type="entry name" value="Prenyl_trans_a"/>
</dbReference>
<dbReference type="GO" id="GO:0004659">
    <property type="term" value="F:prenyltransferase activity"/>
    <property type="evidence" value="ECO:0007669"/>
    <property type="project" value="UniProtKB-KW"/>
</dbReference>
<reference evidence="5 6" key="1">
    <citation type="journal article" date="2021" name="BMC Biol.">
        <title>Horizontally acquired antibacterial genes associated with adaptive radiation of ladybird beetles.</title>
        <authorList>
            <person name="Li H.S."/>
            <person name="Tang X.F."/>
            <person name="Huang Y.H."/>
            <person name="Xu Z.Y."/>
            <person name="Chen M.L."/>
            <person name="Du X.Y."/>
            <person name="Qiu B.Y."/>
            <person name="Chen P.T."/>
            <person name="Zhang W."/>
            <person name="Slipinski A."/>
            <person name="Escalona H.E."/>
            <person name="Waterhouse R.M."/>
            <person name="Zwick A."/>
            <person name="Pang H."/>
        </authorList>
    </citation>
    <scope>NUCLEOTIDE SEQUENCE [LARGE SCALE GENOMIC DNA]</scope>
    <source>
        <strain evidence="5">SYSU2018</strain>
    </source>
</reference>
<accession>A0ABD2NI95</accession>
<evidence type="ECO:0000313" key="6">
    <source>
        <dbReference type="Proteomes" id="UP001516400"/>
    </source>
</evidence>
<proteinExistence type="inferred from homology"/>
<evidence type="ECO:0000256" key="2">
    <source>
        <dbReference type="ARBA" id="ARBA00022602"/>
    </source>
</evidence>
<comment type="similarity">
    <text evidence="1">Belongs to the protein prenyltransferase subunit alpha family.</text>
</comment>
<protein>
    <submittedName>
        <fullName evidence="5">Uncharacterized protein</fullName>
    </submittedName>
</protein>
<gene>
    <name evidence="5" type="ORF">HHI36_013624</name>
</gene>
<dbReference type="Gene3D" id="1.25.40.120">
    <property type="entry name" value="Protein prenylyltransferase"/>
    <property type="match status" value="1"/>
</dbReference>
<dbReference type="SUPFAM" id="SSF48439">
    <property type="entry name" value="Protein prenylyltransferase"/>
    <property type="match status" value="1"/>
</dbReference>
<keyword evidence="6" id="KW-1185">Reference proteome</keyword>
<dbReference type="Proteomes" id="UP001516400">
    <property type="component" value="Unassembled WGS sequence"/>
</dbReference>
<evidence type="ECO:0000256" key="4">
    <source>
        <dbReference type="ARBA" id="ARBA00022737"/>
    </source>
</evidence>
<keyword evidence="3" id="KW-0808">Transferase</keyword>
<dbReference type="PANTHER" id="PTHR11129">
    <property type="entry name" value="PROTEIN FARNESYLTRANSFERASE ALPHA SUBUNIT/RAB GERANYLGERANYL TRANSFERASE ALPHA SUBUNIT"/>
    <property type="match status" value="1"/>
</dbReference>
<comment type="caution">
    <text evidence="5">The sequence shown here is derived from an EMBL/GenBank/DDBJ whole genome shotgun (WGS) entry which is preliminary data.</text>
</comment>
<dbReference type="AlphaFoldDB" id="A0ABD2NI95"/>
<evidence type="ECO:0000256" key="3">
    <source>
        <dbReference type="ARBA" id="ARBA00022679"/>
    </source>
</evidence>
<evidence type="ECO:0000256" key="1">
    <source>
        <dbReference type="ARBA" id="ARBA00006734"/>
    </source>
</evidence>
<keyword evidence="4" id="KW-0677">Repeat</keyword>